<dbReference type="PANTHER" id="PTHR40076">
    <property type="entry name" value="MEMBRANE PROTEIN-RELATED"/>
    <property type="match status" value="1"/>
</dbReference>
<dbReference type="RefSeq" id="WP_046955958.1">
    <property type="nucleotide sequence ID" value="NZ_LCYI01000042.1"/>
</dbReference>
<evidence type="ECO:0000313" key="2">
    <source>
        <dbReference type="EMBL" id="KLA26445.1"/>
    </source>
</evidence>
<keyword evidence="1" id="KW-0472">Membrane</keyword>
<keyword evidence="1" id="KW-0812">Transmembrane</keyword>
<feature type="transmembrane region" description="Helical" evidence="1">
    <location>
        <begin position="12"/>
        <end position="31"/>
    </location>
</feature>
<dbReference type="Proteomes" id="UP000035214">
    <property type="component" value="Unassembled WGS sequence"/>
</dbReference>
<dbReference type="PANTHER" id="PTHR40076:SF1">
    <property type="entry name" value="MEMBRANE PROTEIN"/>
    <property type="match status" value="1"/>
</dbReference>
<sequence length="252" mass="28246">MIGNLKKAALNSLDGKWGVGIGVSALFYFVPTLSASAIAFFMYLIFVLFIGIIGPDALFIYSIGGQPQVDPVALAVLILSYIGLGGVCFLIYSVIQGIFNYGYSVFTLHLGKKEDANVDDVFSGFKKKNVFKSMKLGLLQAIFLFLWSLLLIVPGIIKYFSYSMSYYILVENPDYTASEALRESKRIMKGQKLKLFVLWLSFIGWFLLAAFIGMFTFNLSFIFISPYYNTTVSHFYLDLIKKQDIGEAKISI</sequence>
<feature type="transmembrane region" description="Helical" evidence="1">
    <location>
        <begin position="72"/>
        <end position="95"/>
    </location>
</feature>
<dbReference type="AlphaFoldDB" id="A0A0G8EQM1"/>
<feature type="transmembrane region" description="Helical" evidence="1">
    <location>
        <begin position="137"/>
        <end position="157"/>
    </location>
</feature>
<feature type="transmembrane region" description="Helical" evidence="1">
    <location>
        <begin position="195"/>
        <end position="228"/>
    </location>
</feature>
<dbReference type="EMBL" id="LCYI01000042">
    <property type="protein sequence ID" value="KLA26445.1"/>
    <property type="molecule type" value="Genomic_DNA"/>
</dbReference>
<keyword evidence="1" id="KW-1133">Transmembrane helix</keyword>
<dbReference type="PATRIC" id="fig|1396.428.peg.6083"/>
<evidence type="ECO:0000313" key="3">
    <source>
        <dbReference type="Proteomes" id="UP000035214"/>
    </source>
</evidence>
<protein>
    <recommendedName>
        <fullName evidence="4">DUF975 family protein</fullName>
    </recommendedName>
</protein>
<evidence type="ECO:0000256" key="1">
    <source>
        <dbReference type="SAM" id="Phobius"/>
    </source>
</evidence>
<dbReference type="InterPro" id="IPR010380">
    <property type="entry name" value="DUF975"/>
</dbReference>
<dbReference type="Pfam" id="PF06161">
    <property type="entry name" value="DUF975"/>
    <property type="match status" value="1"/>
</dbReference>
<proteinExistence type="predicted"/>
<organism evidence="2 3">
    <name type="scientific">Bacillus cereus</name>
    <dbReference type="NCBI Taxonomy" id="1396"/>
    <lineage>
        <taxon>Bacteria</taxon>
        <taxon>Bacillati</taxon>
        <taxon>Bacillota</taxon>
        <taxon>Bacilli</taxon>
        <taxon>Bacillales</taxon>
        <taxon>Bacillaceae</taxon>
        <taxon>Bacillus</taxon>
        <taxon>Bacillus cereus group</taxon>
    </lineage>
</organism>
<reference evidence="2 3" key="1">
    <citation type="submission" date="2015-04" db="EMBL/GenBank/DDBJ databases">
        <title>Draft Genome Sequences of Eight Spore-Forming Food Isolates of Bacillus cereus Genome sequencing.</title>
        <authorList>
            <person name="Krawcyk A.O."/>
            <person name="de Jong A."/>
            <person name="Eijlander R.T."/>
            <person name="Berendsen E.M."/>
            <person name="Holsappel S."/>
            <person name="Wells-Bennik M."/>
            <person name="Kuipers O.P."/>
        </authorList>
    </citation>
    <scope>NUCLEOTIDE SEQUENCE [LARGE SCALE GENOMIC DNA]</scope>
    <source>
        <strain evidence="2 3">B4077</strain>
    </source>
</reference>
<accession>A0A0G8EQM1</accession>
<evidence type="ECO:0008006" key="4">
    <source>
        <dbReference type="Google" id="ProtNLM"/>
    </source>
</evidence>
<gene>
    <name evidence="2" type="ORF">B4077_2541</name>
</gene>
<name>A0A0G8EQM1_BACCE</name>
<comment type="caution">
    <text evidence="2">The sequence shown here is derived from an EMBL/GenBank/DDBJ whole genome shotgun (WGS) entry which is preliminary data.</text>
</comment>
<feature type="transmembrane region" description="Helical" evidence="1">
    <location>
        <begin position="37"/>
        <end position="60"/>
    </location>
</feature>